<evidence type="ECO:0000259" key="13">
    <source>
        <dbReference type="Pfam" id="PF00156"/>
    </source>
</evidence>
<dbReference type="GO" id="GO:0002055">
    <property type="term" value="F:adenine binding"/>
    <property type="evidence" value="ECO:0007669"/>
    <property type="project" value="TreeGrafter"/>
</dbReference>
<organism evidence="14 15">
    <name type="scientific">Anaerovibrio lipolyticus</name>
    <dbReference type="NCBI Taxonomy" id="82374"/>
    <lineage>
        <taxon>Bacteria</taxon>
        <taxon>Bacillati</taxon>
        <taxon>Bacillota</taxon>
        <taxon>Negativicutes</taxon>
        <taxon>Selenomonadales</taxon>
        <taxon>Selenomonadaceae</taxon>
        <taxon>Anaerovibrio</taxon>
    </lineage>
</organism>
<name>A0A0B2K1Z7_9FIRM</name>
<evidence type="ECO:0000256" key="11">
    <source>
        <dbReference type="ARBA" id="ARBA00022726"/>
    </source>
</evidence>
<sequence length="183" mass="19839">MSLTANDINYVKDHIRLVDNFPKEGIKFVDITTTLKDAKAFGLTLDYMKDILKDENIDLIVGLESRGFIYGAALSAATNIGFVPIRKPGKLPAEVVSVDYDLEYGSDTIEMHKDAIKPGQKVLIVDDLLATGGTATAAAQLIKKVGGEVGAAVFFVELTTLGGRQKLENNGIKVMSMLQYDLD</sequence>
<keyword evidence="11 12" id="KW-0660">Purine salvage</keyword>
<dbReference type="EC" id="2.4.2.7" evidence="7 12"/>
<dbReference type="Pfam" id="PF00156">
    <property type="entry name" value="Pribosyltran"/>
    <property type="match status" value="1"/>
</dbReference>
<evidence type="ECO:0000256" key="6">
    <source>
        <dbReference type="ARBA" id="ARBA00011738"/>
    </source>
</evidence>
<dbReference type="NCBIfam" id="NF002634">
    <property type="entry name" value="PRK02304.1-3"/>
    <property type="match status" value="1"/>
</dbReference>
<dbReference type="PANTHER" id="PTHR32315">
    <property type="entry name" value="ADENINE PHOSPHORIBOSYLTRANSFERASE"/>
    <property type="match status" value="1"/>
</dbReference>
<evidence type="ECO:0000256" key="12">
    <source>
        <dbReference type="HAMAP-Rule" id="MF_00004"/>
    </source>
</evidence>
<dbReference type="GO" id="GO:0044209">
    <property type="term" value="P:AMP salvage"/>
    <property type="evidence" value="ECO:0007669"/>
    <property type="project" value="UniProtKB-UniRule"/>
</dbReference>
<dbReference type="FunFam" id="3.40.50.2020:FF:000004">
    <property type="entry name" value="Adenine phosphoribosyltransferase"/>
    <property type="match status" value="1"/>
</dbReference>
<evidence type="ECO:0000256" key="2">
    <source>
        <dbReference type="ARBA" id="ARBA00003968"/>
    </source>
</evidence>
<gene>
    <name evidence="12" type="primary">apt</name>
    <name evidence="14" type="ORF">NZ47_06320</name>
</gene>
<evidence type="ECO:0000313" key="14">
    <source>
        <dbReference type="EMBL" id="KHM52172.1"/>
    </source>
</evidence>
<protein>
    <recommendedName>
        <fullName evidence="7 12">Adenine phosphoribosyltransferase</fullName>
        <shortName evidence="12">APRT</shortName>
        <ecNumber evidence="7 12">2.4.2.7</ecNumber>
    </recommendedName>
</protein>
<dbReference type="AlphaFoldDB" id="A0A0B2K1Z7"/>
<comment type="function">
    <text evidence="2 12">Catalyzes a salvage reaction resulting in the formation of AMP, that is energically less costly than de novo synthesis.</text>
</comment>
<reference evidence="14 15" key="1">
    <citation type="journal article" date="2013" name="PLoS ONE">
        <title>Identification and characterization of three novel lipases belonging to families II and V from Anaerovibrio lipolyticus 5ST.</title>
        <authorList>
            <person name="Prive F."/>
            <person name="Kaderbhai N.N."/>
            <person name="Girdwood S."/>
            <person name="Worgan H.J."/>
            <person name="Pinloche E."/>
            <person name="Scollan N.D."/>
            <person name="Huws S.A."/>
            <person name="Newbold C.J."/>
        </authorList>
    </citation>
    <scope>NUCLEOTIDE SEQUENCE [LARGE SCALE GENOMIC DNA]</scope>
    <source>
        <strain evidence="14 15">5S</strain>
    </source>
</reference>
<keyword evidence="9 12" id="KW-0328">Glycosyltransferase</keyword>
<proteinExistence type="inferred from homology"/>
<dbReference type="GO" id="GO:0016208">
    <property type="term" value="F:AMP binding"/>
    <property type="evidence" value="ECO:0007669"/>
    <property type="project" value="TreeGrafter"/>
</dbReference>
<dbReference type="GO" id="GO:0003999">
    <property type="term" value="F:adenine phosphoribosyltransferase activity"/>
    <property type="evidence" value="ECO:0007669"/>
    <property type="project" value="UniProtKB-UniRule"/>
</dbReference>
<evidence type="ECO:0000256" key="3">
    <source>
        <dbReference type="ARBA" id="ARBA00004496"/>
    </source>
</evidence>
<evidence type="ECO:0000256" key="1">
    <source>
        <dbReference type="ARBA" id="ARBA00000868"/>
    </source>
</evidence>
<evidence type="ECO:0000256" key="5">
    <source>
        <dbReference type="ARBA" id="ARBA00008391"/>
    </source>
</evidence>
<dbReference type="NCBIfam" id="TIGR01090">
    <property type="entry name" value="apt"/>
    <property type="match status" value="1"/>
</dbReference>
<comment type="subunit">
    <text evidence="6 12">Homodimer.</text>
</comment>
<comment type="subcellular location">
    <subcellularLocation>
        <location evidence="3 12">Cytoplasm</location>
    </subcellularLocation>
</comment>
<comment type="caution">
    <text evidence="14">The sequence shown here is derived from an EMBL/GenBank/DDBJ whole genome shotgun (WGS) entry which is preliminary data.</text>
</comment>
<dbReference type="RefSeq" id="WP_039207877.1">
    <property type="nucleotide sequence ID" value="NZ_JSCE01000128.1"/>
</dbReference>
<keyword evidence="10 12" id="KW-0808">Transferase</keyword>
<keyword evidence="15" id="KW-1185">Reference proteome</keyword>
<comment type="pathway">
    <text evidence="4 12">Purine metabolism; AMP biosynthesis via salvage pathway; AMP from adenine: step 1/1.</text>
</comment>
<dbReference type="STRING" id="82374.NZ47_06320"/>
<comment type="similarity">
    <text evidence="5 12">Belongs to the purine/pyrimidine phosphoribosyltransferase family.</text>
</comment>
<dbReference type="eggNOG" id="COG0503">
    <property type="taxonomic scope" value="Bacteria"/>
</dbReference>
<dbReference type="InterPro" id="IPR050054">
    <property type="entry name" value="UPRTase/APRTase"/>
</dbReference>
<dbReference type="InterPro" id="IPR029057">
    <property type="entry name" value="PRTase-like"/>
</dbReference>
<evidence type="ECO:0000256" key="9">
    <source>
        <dbReference type="ARBA" id="ARBA00022676"/>
    </source>
</evidence>
<dbReference type="HAMAP" id="MF_00004">
    <property type="entry name" value="Aden_phosphoribosyltr"/>
    <property type="match status" value="1"/>
</dbReference>
<dbReference type="PANTHER" id="PTHR32315:SF3">
    <property type="entry name" value="ADENINE PHOSPHORIBOSYLTRANSFERASE"/>
    <property type="match status" value="1"/>
</dbReference>
<evidence type="ECO:0000256" key="8">
    <source>
        <dbReference type="ARBA" id="ARBA00022490"/>
    </source>
</evidence>
<dbReference type="CDD" id="cd06223">
    <property type="entry name" value="PRTases_typeI"/>
    <property type="match status" value="1"/>
</dbReference>
<dbReference type="GO" id="GO:0005737">
    <property type="term" value="C:cytoplasm"/>
    <property type="evidence" value="ECO:0007669"/>
    <property type="project" value="UniProtKB-SubCell"/>
</dbReference>
<dbReference type="Proteomes" id="UP000030993">
    <property type="component" value="Unassembled WGS sequence"/>
</dbReference>
<evidence type="ECO:0000313" key="15">
    <source>
        <dbReference type="Proteomes" id="UP000030993"/>
    </source>
</evidence>
<dbReference type="SUPFAM" id="SSF53271">
    <property type="entry name" value="PRTase-like"/>
    <property type="match status" value="1"/>
</dbReference>
<dbReference type="Gene3D" id="3.40.50.2020">
    <property type="match status" value="1"/>
</dbReference>
<dbReference type="InterPro" id="IPR000836">
    <property type="entry name" value="PRTase_dom"/>
</dbReference>
<comment type="catalytic activity">
    <reaction evidence="1 12">
        <text>AMP + diphosphate = 5-phospho-alpha-D-ribose 1-diphosphate + adenine</text>
        <dbReference type="Rhea" id="RHEA:16609"/>
        <dbReference type="ChEBI" id="CHEBI:16708"/>
        <dbReference type="ChEBI" id="CHEBI:33019"/>
        <dbReference type="ChEBI" id="CHEBI:58017"/>
        <dbReference type="ChEBI" id="CHEBI:456215"/>
        <dbReference type="EC" id="2.4.2.7"/>
    </reaction>
</comment>
<dbReference type="UniPathway" id="UPA00588">
    <property type="reaction ID" value="UER00646"/>
</dbReference>
<dbReference type="InterPro" id="IPR005764">
    <property type="entry name" value="Ade_phspho_trans"/>
</dbReference>
<dbReference type="EMBL" id="JSCE01000128">
    <property type="protein sequence ID" value="KHM52172.1"/>
    <property type="molecule type" value="Genomic_DNA"/>
</dbReference>
<feature type="domain" description="Phosphoribosyltransferase" evidence="13">
    <location>
        <begin position="47"/>
        <end position="156"/>
    </location>
</feature>
<accession>A0A0B2K1Z7</accession>
<dbReference type="GO" id="GO:0006166">
    <property type="term" value="P:purine ribonucleoside salvage"/>
    <property type="evidence" value="ECO:0007669"/>
    <property type="project" value="UniProtKB-UniRule"/>
</dbReference>
<evidence type="ECO:0000256" key="10">
    <source>
        <dbReference type="ARBA" id="ARBA00022679"/>
    </source>
</evidence>
<keyword evidence="8 12" id="KW-0963">Cytoplasm</keyword>
<evidence type="ECO:0000256" key="4">
    <source>
        <dbReference type="ARBA" id="ARBA00004659"/>
    </source>
</evidence>
<dbReference type="NCBIfam" id="NF002636">
    <property type="entry name" value="PRK02304.1-5"/>
    <property type="match status" value="1"/>
</dbReference>
<evidence type="ECO:0000256" key="7">
    <source>
        <dbReference type="ARBA" id="ARBA00011893"/>
    </source>
</evidence>
<dbReference type="GO" id="GO:0006168">
    <property type="term" value="P:adenine salvage"/>
    <property type="evidence" value="ECO:0007669"/>
    <property type="project" value="InterPro"/>
</dbReference>